<dbReference type="RefSeq" id="WP_261894737.1">
    <property type="nucleotide sequence ID" value="NZ_AP024895.1"/>
</dbReference>
<keyword evidence="6 9" id="KW-0862">Zinc</keyword>
<evidence type="ECO:0000256" key="1">
    <source>
        <dbReference type="ARBA" id="ARBA00000441"/>
    </source>
</evidence>
<dbReference type="PANTHER" id="PTHR30559">
    <property type="entry name" value="FRUCTOSE-BISPHOSPHATE ALDOLASE CLASS 2"/>
    <property type="match status" value="1"/>
</dbReference>
<dbReference type="InterPro" id="IPR013785">
    <property type="entry name" value="Aldolase_TIM"/>
</dbReference>
<dbReference type="InterPro" id="IPR006411">
    <property type="entry name" value="Fruct_bisP_bact"/>
</dbReference>
<protein>
    <recommendedName>
        <fullName evidence="4 9">Fructose-bisphosphate aldolase</fullName>
        <shortName evidence="9">FBP aldolase</shortName>
        <ecNumber evidence="4 9">4.1.2.13</ecNumber>
    </recommendedName>
</protein>
<keyword evidence="11" id="KW-1185">Reference proteome</keyword>
<comment type="pathway">
    <text evidence="2 9">Carbohydrate degradation; glycolysis; D-glyceraldehyde 3-phosphate and glycerone phosphate from D-glucose: step 4/4.</text>
</comment>
<evidence type="ECO:0000256" key="9">
    <source>
        <dbReference type="RuleBase" id="RU366023"/>
    </source>
</evidence>
<evidence type="ECO:0000313" key="10">
    <source>
        <dbReference type="EMBL" id="WPC74503.1"/>
    </source>
</evidence>
<dbReference type="NCBIfam" id="TIGR01520">
    <property type="entry name" value="FruBisAldo_II_A"/>
    <property type="match status" value="1"/>
</dbReference>
<dbReference type="Pfam" id="PF01116">
    <property type="entry name" value="F_bP_aldolase"/>
    <property type="match status" value="1"/>
</dbReference>
<dbReference type="NCBIfam" id="NF006628">
    <property type="entry name" value="PRK09197.1"/>
    <property type="match status" value="1"/>
</dbReference>
<dbReference type="NCBIfam" id="TIGR00167">
    <property type="entry name" value="cbbA"/>
    <property type="match status" value="1"/>
</dbReference>
<dbReference type="EC" id="4.1.2.13" evidence="4 9"/>
<comment type="similarity">
    <text evidence="3 9">Belongs to the class II fructose-bisphosphate aldolase family.</text>
</comment>
<sequence>MSKVFDFVKPGVISGDDVQKVFEVAKANNFAIPAVNCVGSDSVNAVLEAAAKAKAPVIVQFSNGGAAFYAGKGLKMEGQEAQILGAIAGAKHVHTVAEYYGVPVILHTDHAAKKLLPWIDGLLDAGEKHFAETGKPLFSSHMIDLSEESLEDNIAISSKYLERMSKMNMTLEIELGCTGGEEDGVDNSGMDASALYTSPEDVAYAYEKLNAISPRFTIAASFGNVHGVYKPGNVKLTPTILRDSQVYVSKKFNLPENSLNFVFHGGSGSSEAEIKESISYGVIKMNIDTDTQWACWDGIRRYEAENHDYLQGQIGNPTGEDAPNKKYYDPRVWLRAGQASMVKRLEEAFSNLNAIDVL</sequence>
<keyword evidence="8 9" id="KW-0456">Lyase</keyword>
<dbReference type="SUPFAM" id="SSF51569">
    <property type="entry name" value="Aldolase"/>
    <property type="match status" value="1"/>
</dbReference>
<keyword evidence="5 9" id="KW-0479">Metal-binding</keyword>
<dbReference type="EMBL" id="CP138203">
    <property type="protein sequence ID" value="WPC74503.1"/>
    <property type="molecule type" value="Genomic_DNA"/>
</dbReference>
<evidence type="ECO:0000256" key="7">
    <source>
        <dbReference type="ARBA" id="ARBA00023152"/>
    </source>
</evidence>
<comment type="function">
    <text evidence="9">Catalyzes the aldol condensation of dihydroxyacetone phosphate (DHAP or glycerone-phosphate) with glyceraldehyde 3-phosphate (G3P) to form fructose 1,6-bisphosphate (FBP) in gluconeogenesis and the reverse reaction in glycolysis.</text>
</comment>
<evidence type="ECO:0000256" key="6">
    <source>
        <dbReference type="ARBA" id="ARBA00022833"/>
    </source>
</evidence>
<name>A0ABZ0QDH6_9VIBR</name>
<comment type="catalytic activity">
    <reaction evidence="1 9">
        <text>beta-D-fructose 1,6-bisphosphate = D-glyceraldehyde 3-phosphate + dihydroxyacetone phosphate</text>
        <dbReference type="Rhea" id="RHEA:14729"/>
        <dbReference type="ChEBI" id="CHEBI:32966"/>
        <dbReference type="ChEBI" id="CHEBI:57642"/>
        <dbReference type="ChEBI" id="CHEBI:59776"/>
        <dbReference type="EC" id="4.1.2.13"/>
    </reaction>
</comment>
<comment type="cofactor">
    <cofactor evidence="9">
        <name>Zn(2+)</name>
        <dbReference type="ChEBI" id="CHEBI:29105"/>
    </cofactor>
    <text evidence="9">Binds 2 Zn(2+) ions per subunit. One is catalytic and the other provides a structural contribution.</text>
</comment>
<evidence type="ECO:0000256" key="5">
    <source>
        <dbReference type="ARBA" id="ARBA00022723"/>
    </source>
</evidence>
<evidence type="ECO:0000256" key="8">
    <source>
        <dbReference type="ARBA" id="ARBA00023239"/>
    </source>
</evidence>
<dbReference type="PROSITE" id="PS00806">
    <property type="entry name" value="ALDOLASE_CLASS_II_2"/>
    <property type="match status" value="1"/>
</dbReference>
<proteinExistence type="inferred from homology"/>
<evidence type="ECO:0000256" key="3">
    <source>
        <dbReference type="ARBA" id="ARBA00005812"/>
    </source>
</evidence>
<dbReference type="Proteomes" id="UP001304071">
    <property type="component" value="Chromosome 1"/>
</dbReference>
<evidence type="ECO:0000256" key="4">
    <source>
        <dbReference type="ARBA" id="ARBA00013068"/>
    </source>
</evidence>
<keyword evidence="7 9" id="KW-0324">Glycolysis</keyword>
<dbReference type="Gene3D" id="3.20.20.70">
    <property type="entry name" value="Aldolase class I"/>
    <property type="match status" value="1"/>
</dbReference>
<dbReference type="GO" id="GO:0004332">
    <property type="term" value="F:fructose-bisphosphate aldolase activity"/>
    <property type="evidence" value="ECO:0007669"/>
    <property type="project" value="UniProtKB-EC"/>
</dbReference>
<dbReference type="PIRSF" id="PIRSF001359">
    <property type="entry name" value="F_bP_aldolase_II"/>
    <property type="match status" value="1"/>
</dbReference>
<evidence type="ECO:0000256" key="2">
    <source>
        <dbReference type="ARBA" id="ARBA00004714"/>
    </source>
</evidence>
<dbReference type="PROSITE" id="PS00602">
    <property type="entry name" value="ALDOLASE_CLASS_II_1"/>
    <property type="match status" value="1"/>
</dbReference>
<evidence type="ECO:0000313" key="11">
    <source>
        <dbReference type="Proteomes" id="UP001304071"/>
    </source>
</evidence>
<gene>
    <name evidence="10" type="primary">fbaA</name>
    <name evidence="10" type="ORF">R8Z52_04560</name>
</gene>
<accession>A0ABZ0QDH6</accession>
<reference evidence="10 11" key="1">
    <citation type="submission" date="2023-11" db="EMBL/GenBank/DDBJ databases">
        <title>Plant-associative lifestyle of Vibrio porteresiae and its evolutionary dynamics.</title>
        <authorList>
            <person name="Rameshkumar N."/>
            <person name="Kirti K."/>
        </authorList>
    </citation>
    <scope>NUCLEOTIDE SEQUENCE [LARGE SCALE GENOMIC DNA]</scope>
    <source>
        <strain evidence="10 11">MSSRF30</strain>
    </source>
</reference>
<organism evidence="10 11">
    <name type="scientific">Vibrio porteresiae DSM 19223</name>
    <dbReference type="NCBI Taxonomy" id="1123496"/>
    <lineage>
        <taxon>Bacteria</taxon>
        <taxon>Pseudomonadati</taxon>
        <taxon>Pseudomonadota</taxon>
        <taxon>Gammaproteobacteria</taxon>
        <taxon>Vibrionales</taxon>
        <taxon>Vibrionaceae</taxon>
        <taxon>Vibrio</taxon>
    </lineage>
</organism>
<dbReference type="InterPro" id="IPR000771">
    <property type="entry name" value="FBA_II"/>
</dbReference>
<dbReference type="PANTHER" id="PTHR30559:SF0">
    <property type="entry name" value="FRUCTOSE-BISPHOSPHATE ALDOLASE"/>
    <property type="match status" value="1"/>
</dbReference>
<dbReference type="CDD" id="cd00946">
    <property type="entry name" value="FBP_aldolase_IIA"/>
    <property type="match status" value="1"/>
</dbReference>